<sequence>CDGPCRDRKPFYGYVKRSSNRAPGPNDLWWNSHKASCNGTFQKIKEPEGYGQKKRKFNGETVIPEKKPSPKIRWIDISRRLVVVRRASQEAGKKKVFLPVQNKSIPRTATVQVIGVEISAGPSRTVSANGSTSKAKGSADCPIELDDDLNQPTSSAATTSGEGGVDELDLNKCVYCPSCGDRIHDVAPGMGGARKFLL</sequence>
<proteinExistence type="predicted"/>
<dbReference type="GO" id="GO:0004222">
    <property type="term" value="F:metalloendopeptidase activity"/>
    <property type="evidence" value="ECO:0007669"/>
    <property type="project" value="InterPro"/>
</dbReference>
<feature type="domain" description="Spartan-like zinc binding" evidence="2">
    <location>
        <begin position="1"/>
        <end position="43"/>
    </location>
</feature>
<dbReference type="PANTHER" id="PTHR21220:SF0">
    <property type="entry name" value="DNA-DEPENDENT METALLOPROTEASE SPRTN"/>
    <property type="match status" value="1"/>
</dbReference>
<feature type="region of interest" description="Disordered" evidence="1">
    <location>
        <begin position="122"/>
        <end position="163"/>
    </location>
</feature>
<organism evidence="3 4">
    <name type="scientific">Ancylostoma duodenale</name>
    <dbReference type="NCBI Taxonomy" id="51022"/>
    <lineage>
        <taxon>Eukaryota</taxon>
        <taxon>Metazoa</taxon>
        <taxon>Ecdysozoa</taxon>
        <taxon>Nematoda</taxon>
        <taxon>Chromadorea</taxon>
        <taxon>Rhabditida</taxon>
        <taxon>Rhabditina</taxon>
        <taxon>Rhabditomorpha</taxon>
        <taxon>Strongyloidea</taxon>
        <taxon>Ancylostomatidae</taxon>
        <taxon>Ancylostomatinae</taxon>
        <taxon>Ancylostoma</taxon>
    </lineage>
</organism>
<gene>
    <name evidence="3" type="ORF">ANCDUO_17238</name>
</gene>
<feature type="compositionally biased region" description="Polar residues" evidence="1">
    <location>
        <begin position="150"/>
        <end position="160"/>
    </location>
</feature>
<dbReference type="GO" id="GO:0005634">
    <property type="term" value="C:nucleus"/>
    <property type="evidence" value="ECO:0007669"/>
    <property type="project" value="TreeGrafter"/>
</dbReference>
<dbReference type="InterPro" id="IPR044245">
    <property type="entry name" value="Spartan"/>
</dbReference>
<dbReference type="InterPro" id="IPR055220">
    <property type="entry name" value="SPRTN_ZBD"/>
</dbReference>
<dbReference type="GO" id="GO:0031593">
    <property type="term" value="F:polyubiquitin modification-dependent protein binding"/>
    <property type="evidence" value="ECO:0007669"/>
    <property type="project" value="TreeGrafter"/>
</dbReference>
<dbReference type="Proteomes" id="UP000054047">
    <property type="component" value="Unassembled WGS sequence"/>
</dbReference>
<evidence type="ECO:0000313" key="3">
    <source>
        <dbReference type="EMBL" id="KIH52657.1"/>
    </source>
</evidence>
<evidence type="ECO:0000259" key="2">
    <source>
        <dbReference type="Pfam" id="PF22934"/>
    </source>
</evidence>
<reference evidence="3 4" key="1">
    <citation type="submission" date="2013-12" db="EMBL/GenBank/DDBJ databases">
        <title>Draft genome of the parsitic nematode Ancylostoma duodenale.</title>
        <authorList>
            <person name="Mitreva M."/>
        </authorList>
    </citation>
    <scope>NUCLEOTIDE SEQUENCE [LARGE SCALE GENOMIC DNA]</scope>
    <source>
        <strain evidence="3 4">Zhejiang</strain>
    </source>
</reference>
<feature type="compositionally biased region" description="Polar residues" evidence="1">
    <location>
        <begin position="122"/>
        <end position="135"/>
    </location>
</feature>
<accession>A0A0C2CS83</accession>
<evidence type="ECO:0000256" key="1">
    <source>
        <dbReference type="SAM" id="MobiDB-lite"/>
    </source>
</evidence>
<name>A0A0C2CS83_9BILA</name>
<dbReference type="AlphaFoldDB" id="A0A0C2CS83"/>
<protein>
    <recommendedName>
        <fullName evidence="2">Spartan-like zinc binding domain-containing protein</fullName>
    </recommendedName>
</protein>
<evidence type="ECO:0000313" key="4">
    <source>
        <dbReference type="Proteomes" id="UP000054047"/>
    </source>
</evidence>
<feature type="non-terminal residue" evidence="3">
    <location>
        <position position="1"/>
    </location>
</feature>
<dbReference type="OrthoDB" id="5236983at2759"/>
<dbReference type="Pfam" id="PF22934">
    <property type="entry name" value="SPRTN_ZBD"/>
    <property type="match status" value="1"/>
</dbReference>
<dbReference type="PANTHER" id="PTHR21220">
    <property type="entry name" value="DNA-DEPENDENT METALLOPROTEASE SPRTN"/>
    <property type="match status" value="1"/>
</dbReference>
<keyword evidence="4" id="KW-1185">Reference proteome</keyword>
<dbReference type="GO" id="GO:0006974">
    <property type="term" value="P:DNA damage response"/>
    <property type="evidence" value="ECO:0007669"/>
    <property type="project" value="InterPro"/>
</dbReference>
<dbReference type="GO" id="GO:0003697">
    <property type="term" value="F:single-stranded DNA binding"/>
    <property type="evidence" value="ECO:0007669"/>
    <property type="project" value="InterPro"/>
</dbReference>
<dbReference type="EMBL" id="KN743096">
    <property type="protein sequence ID" value="KIH52657.1"/>
    <property type="molecule type" value="Genomic_DNA"/>
</dbReference>